<dbReference type="CDD" id="cd18012">
    <property type="entry name" value="DEXQc_arch_SWI2_SNF2"/>
    <property type="match status" value="1"/>
</dbReference>
<dbReference type="Gene3D" id="3.40.50.10810">
    <property type="entry name" value="Tandem AAA-ATPase domain"/>
    <property type="match status" value="1"/>
</dbReference>
<feature type="domain" description="SWIM-type" evidence="3">
    <location>
        <begin position="61"/>
        <end position="104"/>
    </location>
</feature>
<organism evidence="6 7">
    <name type="scientific">Paraclostridium benzoelyticum</name>
    <dbReference type="NCBI Taxonomy" id="1629550"/>
    <lineage>
        <taxon>Bacteria</taxon>
        <taxon>Bacillati</taxon>
        <taxon>Bacillota</taxon>
        <taxon>Clostridia</taxon>
        <taxon>Peptostreptococcales</taxon>
        <taxon>Peptostreptococcaceae</taxon>
        <taxon>Paraclostridium</taxon>
    </lineage>
</organism>
<evidence type="ECO:0000259" key="3">
    <source>
        <dbReference type="PROSITE" id="PS50966"/>
    </source>
</evidence>
<keyword evidence="6" id="KW-0347">Helicase</keyword>
<dbReference type="InterPro" id="IPR014001">
    <property type="entry name" value="Helicase_ATP-bd"/>
</dbReference>
<evidence type="ECO:0000313" key="7">
    <source>
        <dbReference type="Proteomes" id="UP000034407"/>
    </source>
</evidence>
<keyword evidence="1" id="KW-0378">Hydrolase</keyword>
<dbReference type="SMART" id="SM00487">
    <property type="entry name" value="DEXDc"/>
    <property type="match status" value="1"/>
</dbReference>
<dbReference type="EMBL" id="LBBT01000088">
    <property type="protein sequence ID" value="KKY02275.1"/>
    <property type="molecule type" value="Genomic_DNA"/>
</dbReference>
<dbReference type="PATRIC" id="fig|1629550.3.peg.3515"/>
<dbReference type="InterPro" id="IPR000330">
    <property type="entry name" value="SNF2_N"/>
</dbReference>
<keyword evidence="2" id="KW-0862">Zinc</keyword>
<protein>
    <submittedName>
        <fullName evidence="6">Helicase</fullName>
    </submittedName>
</protein>
<gene>
    <name evidence="6" type="ORF">VN21_04065</name>
</gene>
<reference evidence="6 7" key="1">
    <citation type="submission" date="2015-04" db="EMBL/GenBank/DDBJ databases">
        <title>Microcin producing Clostridium sp. JC272T.</title>
        <authorList>
            <person name="Jyothsna T."/>
            <person name="Sasikala C."/>
            <person name="Ramana C."/>
        </authorList>
    </citation>
    <scope>NUCLEOTIDE SEQUENCE [LARGE SCALE GENOMIC DNA]</scope>
    <source>
        <strain evidence="6 7">JC272</strain>
    </source>
</reference>
<dbReference type="GO" id="GO:0005524">
    <property type="term" value="F:ATP binding"/>
    <property type="evidence" value="ECO:0007669"/>
    <property type="project" value="InterPro"/>
</dbReference>
<dbReference type="InterPro" id="IPR049730">
    <property type="entry name" value="SNF2/RAD54-like_C"/>
</dbReference>
<evidence type="ECO:0000313" key="6">
    <source>
        <dbReference type="EMBL" id="KKY02275.1"/>
    </source>
</evidence>
<proteinExistence type="predicted"/>
<name>A0A0M3DI53_9FIRM</name>
<dbReference type="InterPro" id="IPR027417">
    <property type="entry name" value="P-loop_NTPase"/>
</dbReference>
<dbReference type="SMART" id="SM00490">
    <property type="entry name" value="HELICc"/>
    <property type="match status" value="1"/>
</dbReference>
<dbReference type="InterPro" id="IPR038718">
    <property type="entry name" value="SNF2-like_sf"/>
</dbReference>
<accession>A0A0M3DI53</accession>
<keyword evidence="2" id="KW-0479">Metal-binding</keyword>
<dbReference type="Pfam" id="PF00176">
    <property type="entry name" value="SNF2-rel_dom"/>
    <property type="match status" value="1"/>
</dbReference>
<keyword evidence="6" id="KW-0547">Nucleotide-binding</keyword>
<dbReference type="FunFam" id="3.40.50.10810:FF:000054">
    <property type="entry name" value="Helicase, Snf2 family"/>
    <property type="match status" value="1"/>
</dbReference>
<keyword evidence="7" id="KW-1185">Reference proteome</keyword>
<dbReference type="Pfam" id="PF00271">
    <property type="entry name" value="Helicase_C"/>
    <property type="match status" value="1"/>
</dbReference>
<dbReference type="GO" id="GO:0016787">
    <property type="term" value="F:hydrolase activity"/>
    <property type="evidence" value="ECO:0007669"/>
    <property type="project" value="UniProtKB-KW"/>
</dbReference>
<keyword evidence="6" id="KW-0067">ATP-binding</keyword>
<dbReference type="InterPro" id="IPR013663">
    <property type="entry name" value="Helicase_SWF/SNF/SWI_bac"/>
</dbReference>
<dbReference type="GO" id="GO:0008270">
    <property type="term" value="F:zinc ion binding"/>
    <property type="evidence" value="ECO:0007669"/>
    <property type="project" value="UniProtKB-KW"/>
</dbReference>
<feature type="domain" description="Helicase C-terminal" evidence="5">
    <location>
        <begin position="884"/>
        <end position="1053"/>
    </location>
</feature>
<comment type="caution">
    <text evidence="6">The sequence shown here is derived from an EMBL/GenBank/DDBJ whole genome shotgun (WGS) entry which is preliminary data.</text>
</comment>
<keyword evidence="2" id="KW-0863">Zinc-finger</keyword>
<sequence length="1054" mass="123198">MDFKIVNEVLLQNIDRYRLDRSRDYYKQGYIEESFFSKEEDKISLYGTVVSKYQREIYNSFLIIDLNNKKIISSGCTCEDFNQNTTLNNHFICKHIACITLKEIDNLKSNIVNNLKLKTMDIKEQTRPKVNTRFINKDLLNYFKVIPKEKVNLEVDITSYLNQTLEVEFKIGNDKMYTLKDFKQFATSRVDGNPIMYGKDFIYDPKSSYFEDDEELAQFIEDYGLSLVDNINSRKNRYMILNSSLLKRLMEKLKYKEFTFNYNRKTYNPQIINGYVPIDVEIKKVGDKIVILNNDNLPVPLSKKGDVVFYEGNIYLISGDNGIYYKKLYELLNENKLIEFEDDEISECLTNLIPKLKEIYNNLNMDESIINNITKDLTVNYYFDLADSRIICDVKMHYEGEKDGKFVIRDIEKEEEAVYRLYTNYFEREKDKYVFRGTDSHLYDFLTTEINRLKNIGQVYYSDKFKEKKVYNSSNIKVGLGEEINHYLEFKFKIEDVDEKEYKEILKSFKANKRFYKLKNGNFINLEDDQTKEIFKLMESLGFTNSIKEMNVHKSKAMYINNLLIEKKIPYIEGIENIKNTVDKFNNRKDENYEVPKSLNADLRDYQVEGFKWFKSLKSCGFGGVLADEMGLGKTIQTITFLLSQKEAKSMVITPTSLIHNWKSEFEKFAPSLRIGIVHGNKKERESTINNIESFDVLLTTYGSLRNDNDKYEDINFDCLIIDEAQNIKNPTSITTDAVKNIKAKCKFALTGTPVENNLAELWSIFDFIMPGYLYNLNKFSSIFIKDESNLIRLKKLIKPFILRRTKKQVITELPDKIETKFLVELGKEQRKIYKTYVDEIQRKLQDKYESNDKITILAYLTKLRQLCLDPSLIVSDYKGKSSKINACVEIVKDSISNNDKILVFSQFTSVLKNLAYILDKENIEYNYLDGQTKAKDRIELVNDFNENNNKKVFLISLKAGGTGLNLTSANKVIHFDPWWNVSVENQASDRAHRLGQKQVVEVIKLIAKGTIEEKIIKLQDDKLKMIDDIIGNELSDSNTFKNLSNDEILDLLT</sequence>
<feature type="domain" description="Helicase ATP-binding" evidence="4">
    <location>
        <begin position="615"/>
        <end position="772"/>
    </location>
</feature>
<dbReference type="InterPro" id="IPR007527">
    <property type="entry name" value="Znf_SWIM"/>
</dbReference>
<dbReference type="Proteomes" id="UP000034407">
    <property type="component" value="Unassembled WGS sequence"/>
</dbReference>
<evidence type="ECO:0000259" key="5">
    <source>
        <dbReference type="PROSITE" id="PS51194"/>
    </source>
</evidence>
<dbReference type="PROSITE" id="PS50966">
    <property type="entry name" value="ZF_SWIM"/>
    <property type="match status" value="1"/>
</dbReference>
<dbReference type="AlphaFoldDB" id="A0A0M3DI53"/>
<dbReference type="OrthoDB" id="9760715at2"/>
<dbReference type="RefSeq" id="WP_046822166.1">
    <property type="nucleotide sequence ID" value="NZ_LBBT01000088.1"/>
</dbReference>
<dbReference type="CDD" id="cd18793">
    <property type="entry name" value="SF2_C_SNF"/>
    <property type="match status" value="1"/>
</dbReference>
<dbReference type="GO" id="GO:0004386">
    <property type="term" value="F:helicase activity"/>
    <property type="evidence" value="ECO:0007669"/>
    <property type="project" value="UniProtKB-KW"/>
</dbReference>
<evidence type="ECO:0000256" key="1">
    <source>
        <dbReference type="ARBA" id="ARBA00022801"/>
    </source>
</evidence>
<evidence type="ECO:0000259" key="4">
    <source>
        <dbReference type="PROSITE" id="PS51192"/>
    </source>
</evidence>
<evidence type="ECO:0000256" key="2">
    <source>
        <dbReference type="PROSITE-ProRule" id="PRU00325"/>
    </source>
</evidence>
<dbReference type="PANTHER" id="PTHR10799">
    <property type="entry name" value="SNF2/RAD54 HELICASE FAMILY"/>
    <property type="match status" value="1"/>
</dbReference>
<dbReference type="InterPro" id="IPR001650">
    <property type="entry name" value="Helicase_C-like"/>
</dbReference>
<dbReference type="SUPFAM" id="SSF52540">
    <property type="entry name" value="P-loop containing nucleoside triphosphate hydrolases"/>
    <property type="match status" value="2"/>
</dbReference>
<dbReference type="Pfam" id="PF08455">
    <property type="entry name" value="SNF2_assoc"/>
    <property type="match status" value="1"/>
</dbReference>
<dbReference type="Gene3D" id="3.40.50.300">
    <property type="entry name" value="P-loop containing nucleotide triphosphate hydrolases"/>
    <property type="match status" value="1"/>
</dbReference>
<dbReference type="PROSITE" id="PS51192">
    <property type="entry name" value="HELICASE_ATP_BIND_1"/>
    <property type="match status" value="1"/>
</dbReference>
<dbReference type="PROSITE" id="PS51194">
    <property type="entry name" value="HELICASE_CTER"/>
    <property type="match status" value="1"/>
</dbReference>